<gene>
    <name evidence="3" type="ORF">Cvel_23544</name>
</gene>
<feature type="compositionally biased region" description="Low complexity" evidence="1">
    <location>
        <begin position="263"/>
        <end position="276"/>
    </location>
</feature>
<accession>A0A0G4GVE3</accession>
<keyword evidence="2" id="KW-1133">Transmembrane helix</keyword>
<dbReference type="EMBL" id="CDMZ01001589">
    <property type="protein sequence ID" value="CEM34821.1"/>
    <property type="molecule type" value="Genomic_DNA"/>
</dbReference>
<name>A0A0G4GVE3_9ALVE</name>
<protein>
    <submittedName>
        <fullName evidence="3">Uncharacterized protein</fullName>
    </submittedName>
</protein>
<proteinExistence type="predicted"/>
<reference evidence="3" key="1">
    <citation type="submission" date="2014-11" db="EMBL/GenBank/DDBJ databases">
        <authorList>
            <person name="Otto D Thomas"/>
            <person name="Naeem Raeece"/>
        </authorList>
    </citation>
    <scope>NUCLEOTIDE SEQUENCE</scope>
</reference>
<organism evidence="3">
    <name type="scientific">Chromera velia CCMP2878</name>
    <dbReference type="NCBI Taxonomy" id="1169474"/>
    <lineage>
        <taxon>Eukaryota</taxon>
        <taxon>Sar</taxon>
        <taxon>Alveolata</taxon>
        <taxon>Colpodellida</taxon>
        <taxon>Chromeraceae</taxon>
        <taxon>Chromera</taxon>
    </lineage>
</organism>
<dbReference type="AlphaFoldDB" id="A0A0G4GVE3"/>
<feature type="transmembrane region" description="Helical" evidence="2">
    <location>
        <begin position="57"/>
        <end position="80"/>
    </location>
</feature>
<evidence type="ECO:0000256" key="1">
    <source>
        <dbReference type="SAM" id="MobiDB-lite"/>
    </source>
</evidence>
<evidence type="ECO:0000313" key="3">
    <source>
        <dbReference type="EMBL" id="CEM34821.1"/>
    </source>
</evidence>
<keyword evidence="2" id="KW-0812">Transmembrane</keyword>
<dbReference type="VEuPathDB" id="CryptoDB:Cvel_23544"/>
<evidence type="ECO:0000256" key="2">
    <source>
        <dbReference type="SAM" id="Phobius"/>
    </source>
</evidence>
<keyword evidence="2" id="KW-0472">Membrane</keyword>
<feature type="region of interest" description="Disordered" evidence="1">
    <location>
        <begin position="131"/>
        <end position="161"/>
    </location>
</feature>
<sequence>MALNQIYYNLFVVPSQRVRSLYHDASTWMVPAVRHIASNPATITETDRAVCFTPQRYLLILPTILMSAVGVWSFSAGVLLHRIHNHTRVAWCITIPYFFVAAGVRELFELQSALTELAAPVRMSQTLAVRAGRQRERESGSGAETRTGADAGGGGRGMGVKGTEWSVSKMDSQLGLEIRRSILTHSRWPSTEPSSRFRFFGRRSNESPLPVSLRRVLDFEHARLSVLATAGTRGDWTSSGFFSKSEGLREILFRRDSAVLSSGQRQKGGEQQQPQEGDSRDSAAGSQKVTAEAVAGKQKVDFKRYLKKKNE</sequence>
<feature type="region of interest" description="Disordered" evidence="1">
    <location>
        <begin position="260"/>
        <end position="293"/>
    </location>
</feature>
<feature type="compositionally biased region" description="Gly residues" evidence="1">
    <location>
        <begin position="150"/>
        <end position="160"/>
    </location>
</feature>